<comment type="caution">
    <text evidence="1">The sequence shown here is derived from an EMBL/GenBank/DDBJ whole genome shotgun (WGS) entry which is preliminary data.</text>
</comment>
<proteinExistence type="predicted"/>
<evidence type="ECO:0000313" key="1">
    <source>
        <dbReference type="EMBL" id="KAJ8485691.1"/>
    </source>
</evidence>
<dbReference type="EMBL" id="JAQQAF010000005">
    <property type="protein sequence ID" value="KAJ8485691.1"/>
    <property type="molecule type" value="Genomic_DNA"/>
</dbReference>
<keyword evidence="2" id="KW-1185">Reference proteome</keyword>
<accession>A0AAV8PIP2</accession>
<protein>
    <submittedName>
        <fullName evidence="1">Uncharacterized protein</fullName>
    </submittedName>
</protein>
<gene>
    <name evidence="1" type="ORF">OPV22_018176</name>
</gene>
<dbReference type="Proteomes" id="UP001222027">
    <property type="component" value="Unassembled WGS sequence"/>
</dbReference>
<organism evidence="1 2">
    <name type="scientific">Ensete ventricosum</name>
    <name type="common">Abyssinian banana</name>
    <name type="synonym">Musa ensete</name>
    <dbReference type="NCBI Taxonomy" id="4639"/>
    <lineage>
        <taxon>Eukaryota</taxon>
        <taxon>Viridiplantae</taxon>
        <taxon>Streptophyta</taxon>
        <taxon>Embryophyta</taxon>
        <taxon>Tracheophyta</taxon>
        <taxon>Spermatophyta</taxon>
        <taxon>Magnoliopsida</taxon>
        <taxon>Liliopsida</taxon>
        <taxon>Zingiberales</taxon>
        <taxon>Musaceae</taxon>
        <taxon>Ensete</taxon>
    </lineage>
</organism>
<name>A0AAV8PIP2_ENSVE</name>
<reference evidence="1 2" key="1">
    <citation type="submission" date="2022-12" db="EMBL/GenBank/DDBJ databases">
        <title>Chromosome-scale assembly of the Ensete ventricosum genome.</title>
        <authorList>
            <person name="Dussert Y."/>
            <person name="Stocks J."/>
            <person name="Wendawek A."/>
            <person name="Woldeyes F."/>
            <person name="Nichols R.A."/>
            <person name="Borrell J.S."/>
        </authorList>
    </citation>
    <scope>NUCLEOTIDE SEQUENCE [LARGE SCALE GENOMIC DNA]</scope>
    <source>
        <strain evidence="2">cv. Maze</strain>
        <tissue evidence="1">Seeds</tissue>
    </source>
</reference>
<dbReference type="AlphaFoldDB" id="A0AAV8PIP2"/>
<evidence type="ECO:0000313" key="2">
    <source>
        <dbReference type="Proteomes" id="UP001222027"/>
    </source>
</evidence>
<sequence length="121" mass="13254">MLLSPVRHARQDSDSLLHKLVRHWSCCWNAPAMATLAAASFSHCCVHVVPSPELYQGTTQSCGLSPLSTQLSTAYTDGSRIFYSSYKVDGGDLHQIHGASFMMLGCLLDDLHLGRYLSQAI</sequence>